<dbReference type="GO" id="GO:0004674">
    <property type="term" value="F:protein serine/threonine kinase activity"/>
    <property type="evidence" value="ECO:0007669"/>
    <property type="project" value="UniProtKB-KW"/>
</dbReference>
<dbReference type="PANTHER" id="PTHR45992:SF2">
    <property type="entry name" value="EUKARYOTIC ELONGATION FACTOR 2 KINASE"/>
    <property type="match status" value="1"/>
</dbReference>
<dbReference type="SMART" id="SM00811">
    <property type="entry name" value="Alpha_kinase"/>
    <property type="match status" value="1"/>
</dbReference>
<sequence>MHGSFLLCGVRGAVDYWGMHKLWELLVTPVKIKNSNLGHYMPKGKKEFIPFTGTEYTIKEVEDTLCKHFLAKPREEALKTTKFHLMRTLKGPPLTNDTHLLGSSFYFWWESSLSTEDVDEDFLDEWNSDTSSTEYSATEQRRRQTSSGSGSSQCSALSRVQLSVRARHLDNLRYIKTAASRIPKQPLPSPSTILHLGKSVAPPRPCHDGIPVEVYQYLVTDDWCSIKVEGPEHTVIEIEGFPDNPFASGSFQVAFKAKRITPCRFLTGTEFIFKQHNIDEYGVSEQNPIMQLTEESFKELERANERKTAKEVQVAAVCCSMCHHFSQECRTKIKDFGKEISVIPSVHVKLKSGQFPPWGSMEPYIQGRWYKFINNDGQVVDIGENPSEEVVEFGKKCQAFSHWTYKRFQGKAVVCDLQGTDFQLTDLEIASSDGSLFGIGNLSHYALEMFKMNHTCNVYCAALELEGSDEGIYDG</sequence>
<keyword evidence="1" id="KW-0723">Serine/threonine-protein kinase</keyword>
<dbReference type="InterPro" id="IPR051852">
    <property type="entry name" value="Alpha-type_PK"/>
</dbReference>
<dbReference type="GO" id="GO:1903013">
    <property type="term" value="P:response to differentiation-inducing factor 1"/>
    <property type="evidence" value="ECO:0007669"/>
    <property type="project" value="TreeGrafter"/>
</dbReference>
<name>A0AAD9UZ62_ACRCE</name>
<dbReference type="PANTHER" id="PTHR45992">
    <property type="entry name" value="EUKARYOTIC ELONGATION FACTOR 2 KINASE-RELATED"/>
    <property type="match status" value="1"/>
</dbReference>
<reference evidence="8" key="2">
    <citation type="journal article" date="2023" name="Science">
        <title>Genomic signatures of disease resistance in endangered staghorn corals.</title>
        <authorList>
            <person name="Vollmer S.V."/>
            <person name="Selwyn J.D."/>
            <person name="Despard B.A."/>
            <person name="Roesel C.L."/>
        </authorList>
    </citation>
    <scope>NUCLEOTIDE SEQUENCE</scope>
    <source>
        <strain evidence="8">K2</strain>
    </source>
</reference>
<evidence type="ECO:0000313" key="9">
    <source>
        <dbReference type="Proteomes" id="UP001249851"/>
    </source>
</evidence>
<keyword evidence="5" id="KW-0067">ATP-binding</keyword>
<dbReference type="PROSITE" id="PS51158">
    <property type="entry name" value="ALPHA_KINASE"/>
    <property type="match status" value="1"/>
</dbReference>
<proteinExistence type="predicted"/>
<dbReference type="GO" id="GO:0031037">
    <property type="term" value="P:myosin II filament disassembly"/>
    <property type="evidence" value="ECO:0007669"/>
    <property type="project" value="TreeGrafter"/>
</dbReference>
<gene>
    <name evidence="8" type="ORF">P5673_022979</name>
</gene>
<dbReference type="GO" id="GO:0005524">
    <property type="term" value="F:ATP binding"/>
    <property type="evidence" value="ECO:0007669"/>
    <property type="project" value="UniProtKB-KW"/>
</dbReference>
<reference evidence="8" key="1">
    <citation type="journal article" date="2023" name="G3 (Bethesda)">
        <title>Whole genome assembly and annotation of the endangered Caribbean coral Acropora cervicornis.</title>
        <authorList>
            <person name="Selwyn J.D."/>
            <person name="Vollmer S.V."/>
        </authorList>
    </citation>
    <scope>NUCLEOTIDE SEQUENCE</scope>
    <source>
        <strain evidence="8">K2</strain>
    </source>
</reference>
<keyword evidence="3" id="KW-0547">Nucleotide-binding</keyword>
<evidence type="ECO:0000256" key="4">
    <source>
        <dbReference type="ARBA" id="ARBA00022777"/>
    </source>
</evidence>
<evidence type="ECO:0000259" key="7">
    <source>
        <dbReference type="PROSITE" id="PS51158"/>
    </source>
</evidence>
<dbReference type="EMBL" id="JARQWQ010000063">
    <property type="protein sequence ID" value="KAK2555348.1"/>
    <property type="molecule type" value="Genomic_DNA"/>
</dbReference>
<feature type="compositionally biased region" description="Low complexity" evidence="6">
    <location>
        <begin position="145"/>
        <end position="154"/>
    </location>
</feature>
<dbReference type="Gene3D" id="3.20.200.10">
    <property type="entry name" value="MHCK/EF2 kinase"/>
    <property type="match status" value="1"/>
</dbReference>
<keyword evidence="4 8" id="KW-0418">Kinase</keyword>
<evidence type="ECO:0000256" key="5">
    <source>
        <dbReference type="ARBA" id="ARBA00022840"/>
    </source>
</evidence>
<evidence type="ECO:0000256" key="6">
    <source>
        <dbReference type="SAM" id="MobiDB-lite"/>
    </source>
</evidence>
<dbReference type="Pfam" id="PF02816">
    <property type="entry name" value="Alpha_kinase"/>
    <property type="match status" value="1"/>
</dbReference>
<dbReference type="CDD" id="cd04515">
    <property type="entry name" value="Alpha_kinase"/>
    <property type="match status" value="1"/>
</dbReference>
<dbReference type="AlphaFoldDB" id="A0AAD9UZ62"/>
<protein>
    <submittedName>
        <fullName evidence="8">Alpha-protein kinase 2</fullName>
    </submittedName>
</protein>
<evidence type="ECO:0000256" key="2">
    <source>
        <dbReference type="ARBA" id="ARBA00022679"/>
    </source>
</evidence>
<evidence type="ECO:0000256" key="1">
    <source>
        <dbReference type="ARBA" id="ARBA00022527"/>
    </source>
</evidence>
<keyword evidence="2" id="KW-0808">Transferase</keyword>
<feature type="domain" description="Alpha-type protein kinase" evidence="7">
    <location>
        <begin position="215"/>
        <end position="468"/>
    </location>
</feature>
<evidence type="ECO:0000256" key="3">
    <source>
        <dbReference type="ARBA" id="ARBA00022741"/>
    </source>
</evidence>
<feature type="region of interest" description="Disordered" evidence="6">
    <location>
        <begin position="133"/>
        <end position="154"/>
    </location>
</feature>
<accession>A0AAD9UZ62</accession>
<keyword evidence="9" id="KW-1185">Reference proteome</keyword>
<evidence type="ECO:0000313" key="8">
    <source>
        <dbReference type="EMBL" id="KAK2555348.1"/>
    </source>
</evidence>
<organism evidence="8 9">
    <name type="scientific">Acropora cervicornis</name>
    <name type="common">Staghorn coral</name>
    <dbReference type="NCBI Taxonomy" id="6130"/>
    <lineage>
        <taxon>Eukaryota</taxon>
        <taxon>Metazoa</taxon>
        <taxon>Cnidaria</taxon>
        <taxon>Anthozoa</taxon>
        <taxon>Hexacorallia</taxon>
        <taxon>Scleractinia</taxon>
        <taxon>Astrocoeniina</taxon>
        <taxon>Acroporidae</taxon>
        <taxon>Acropora</taxon>
    </lineage>
</organism>
<dbReference type="InterPro" id="IPR004166">
    <property type="entry name" value="a-kinase_dom"/>
</dbReference>
<dbReference type="SUPFAM" id="SSF56112">
    <property type="entry name" value="Protein kinase-like (PK-like)"/>
    <property type="match status" value="1"/>
</dbReference>
<comment type="caution">
    <text evidence="8">The sequence shown here is derived from an EMBL/GenBank/DDBJ whole genome shotgun (WGS) entry which is preliminary data.</text>
</comment>
<dbReference type="Proteomes" id="UP001249851">
    <property type="component" value="Unassembled WGS sequence"/>
</dbReference>
<dbReference type="InterPro" id="IPR011009">
    <property type="entry name" value="Kinase-like_dom_sf"/>
</dbReference>